<dbReference type="EMBL" id="BAAABW010000042">
    <property type="protein sequence ID" value="GAA0381220.1"/>
    <property type="molecule type" value="Genomic_DNA"/>
</dbReference>
<dbReference type="Pfam" id="PF01494">
    <property type="entry name" value="FAD_binding_3"/>
    <property type="match status" value="1"/>
</dbReference>
<dbReference type="Proteomes" id="UP001500063">
    <property type="component" value="Unassembled WGS sequence"/>
</dbReference>
<evidence type="ECO:0000313" key="3">
    <source>
        <dbReference type="Proteomes" id="UP001500063"/>
    </source>
</evidence>
<keyword evidence="2" id="KW-0560">Oxidoreductase</keyword>
<dbReference type="GO" id="GO:0004497">
    <property type="term" value="F:monooxygenase activity"/>
    <property type="evidence" value="ECO:0007669"/>
    <property type="project" value="UniProtKB-KW"/>
</dbReference>
<dbReference type="SUPFAM" id="SSF51905">
    <property type="entry name" value="FAD/NAD(P)-binding domain"/>
    <property type="match status" value="1"/>
</dbReference>
<dbReference type="InterPro" id="IPR036188">
    <property type="entry name" value="FAD/NAD-bd_sf"/>
</dbReference>
<dbReference type="PANTHER" id="PTHR46865">
    <property type="entry name" value="OXIDOREDUCTASE-RELATED"/>
    <property type="match status" value="1"/>
</dbReference>
<dbReference type="PRINTS" id="PR00420">
    <property type="entry name" value="RNGMNOXGNASE"/>
</dbReference>
<accession>A0ABP3HV07</accession>
<dbReference type="RefSeq" id="WP_344124407.1">
    <property type="nucleotide sequence ID" value="NZ_BAAABW010000042.1"/>
</dbReference>
<dbReference type="PANTHER" id="PTHR46865:SF2">
    <property type="entry name" value="MONOOXYGENASE"/>
    <property type="match status" value="1"/>
</dbReference>
<evidence type="ECO:0000313" key="2">
    <source>
        <dbReference type="EMBL" id="GAA0381220.1"/>
    </source>
</evidence>
<dbReference type="InterPro" id="IPR051704">
    <property type="entry name" value="FAD_aromatic-hydroxylase"/>
</dbReference>
<reference evidence="3" key="1">
    <citation type="journal article" date="2019" name="Int. J. Syst. Evol. Microbiol.">
        <title>The Global Catalogue of Microorganisms (GCM) 10K type strain sequencing project: providing services to taxonomists for standard genome sequencing and annotation.</title>
        <authorList>
            <consortium name="The Broad Institute Genomics Platform"/>
            <consortium name="The Broad Institute Genome Sequencing Center for Infectious Disease"/>
            <person name="Wu L."/>
            <person name="Ma J."/>
        </authorList>
    </citation>
    <scope>NUCLEOTIDE SEQUENCE [LARGE SCALE GENOMIC DNA]</scope>
    <source>
        <strain evidence="3">JCM 4565</strain>
    </source>
</reference>
<keyword evidence="2" id="KW-0503">Monooxygenase</keyword>
<dbReference type="Gene3D" id="3.50.50.60">
    <property type="entry name" value="FAD/NAD(P)-binding domain"/>
    <property type="match status" value="1"/>
</dbReference>
<dbReference type="InterPro" id="IPR002938">
    <property type="entry name" value="FAD-bd"/>
</dbReference>
<organism evidence="2 3">
    <name type="scientific">Streptomyces blastmyceticus</name>
    <dbReference type="NCBI Taxonomy" id="68180"/>
    <lineage>
        <taxon>Bacteria</taxon>
        <taxon>Bacillati</taxon>
        <taxon>Actinomycetota</taxon>
        <taxon>Actinomycetes</taxon>
        <taxon>Kitasatosporales</taxon>
        <taxon>Streptomycetaceae</taxon>
        <taxon>Streptomyces</taxon>
    </lineage>
</organism>
<feature type="domain" description="FAD-binding" evidence="1">
    <location>
        <begin position="4"/>
        <end position="320"/>
    </location>
</feature>
<name>A0ABP3HV07_9ACTN</name>
<gene>
    <name evidence="2" type="ORF">GCM10010319_69600</name>
</gene>
<sequence>MQNTDVLISGGGIAGPALAYWLRTAGFTVTVVERAPSPRPGGQTVDLRGAGRTVVERMGLMDRARELSVDQRGLAFVDASGRVTARMPADSFGGEGIVSEIEILRGDLGRLMYESTLPGTEYLFDDTVTGLVQDDDGVDVTFEKAAPRRFGLVVGADGLHSVVRALAFGPESACVRPLDLYTAWFTVTEEMELDGWFQMHNAPGGLVASARPGRLPGEVKAGLSFRSGPLRYDRRDAAAQQQLIAQRFADAGWEVPRLLRAMRTAPDFFFDSMGQVRLDHWSQGRVVLLGDAGYCPTPLTGLGTSLALVGAYVLAGELATADGDHHVAFPNYDRVMRPYVTQAQQLPPGGASGYAPAGALAIRLRDLSMRSMNRWPMRNLMAAQFAKADDIALPDYDRTAVRQLEDGGR</sequence>
<protein>
    <submittedName>
        <fullName evidence="2">FAD-dependent monooxygenase</fullName>
    </submittedName>
</protein>
<comment type="caution">
    <text evidence="2">The sequence shown here is derived from an EMBL/GenBank/DDBJ whole genome shotgun (WGS) entry which is preliminary data.</text>
</comment>
<keyword evidence="3" id="KW-1185">Reference proteome</keyword>
<proteinExistence type="predicted"/>
<evidence type="ECO:0000259" key="1">
    <source>
        <dbReference type="Pfam" id="PF01494"/>
    </source>
</evidence>
<dbReference type="Gene3D" id="3.30.9.10">
    <property type="entry name" value="D-Amino Acid Oxidase, subunit A, domain 2"/>
    <property type="match status" value="1"/>
</dbReference>